<protein>
    <submittedName>
        <fullName evidence="1">26934_t:CDS:1</fullName>
    </submittedName>
</protein>
<dbReference type="Proteomes" id="UP000789901">
    <property type="component" value="Unassembled WGS sequence"/>
</dbReference>
<sequence>MDEIKKITFKQLTEFTYVNSDEKITEKDLVDLKETIIEAATNLKITTLSLKSCFVEETENLDQNFLNLRNSVATEARLYSDKILPFANEIVKTIQKFCE</sequence>
<organism evidence="1 2">
    <name type="scientific">Gigaspora margarita</name>
    <dbReference type="NCBI Taxonomy" id="4874"/>
    <lineage>
        <taxon>Eukaryota</taxon>
        <taxon>Fungi</taxon>
        <taxon>Fungi incertae sedis</taxon>
        <taxon>Mucoromycota</taxon>
        <taxon>Glomeromycotina</taxon>
        <taxon>Glomeromycetes</taxon>
        <taxon>Diversisporales</taxon>
        <taxon>Gigasporaceae</taxon>
        <taxon>Gigaspora</taxon>
    </lineage>
</organism>
<accession>A0ABN7XIG5</accession>
<feature type="non-terminal residue" evidence="1">
    <location>
        <position position="99"/>
    </location>
</feature>
<evidence type="ECO:0000313" key="1">
    <source>
        <dbReference type="EMBL" id="CAG8855004.1"/>
    </source>
</evidence>
<reference evidence="1 2" key="1">
    <citation type="submission" date="2021-06" db="EMBL/GenBank/DDBJ databases">
        <authorList>
            <person name="Kallberg Y."/>
            <person name="Tangrot J."/>
            <person name="Rosling A."/>
        </authorList>
    </citation>
    <scope>NUCLEOTIDE SEQUENCE [LARGE SCALE GENOMIC DNA]</scope>
    <source>
        <strain evidence="1 2">120-4 pot B 10/14</strain>
    </source>
</reference>
<name>A0ABN7XIG5_GIGMA</name>
<comment type="caution">
    <text evidence="1">The sequence shown here is derived from an EMBL/GenBank/DDBJ whole genome shotgun (WGS) entry which is preliminary data.</text>
</comment>
<proteinExistence type="predicted"/>
<keyword evidence="2" id="KW-1185">Reference proteome</keyword>
<gene>
    <name evidence="1" type="ORF">GMARGA_LOCUS43825</name>
</gene>
<evidence type="ECO:0000313" key="2">
    <source>
        <dbReference type="Proteomes" id="UP000789901"/>
    </source>
</evidence>
<dbReference type="EMBL" id="CAJVQB010144918">
    <property type="protein sequence ID" value="CAG8855004.1"/>
    <property type="molecule type" value="Genomic_DNA"/>
</dbReference>